<protein>
    <submittedName>
        <fullName evidence="1">Uncharacterized protein</fullName>
    </submittedName>
</protein>
<dbReference type="EMBL" id="JACALR010000001">
    <property type="protein sequence ID" value="MDM1549809.1"/>
    <property type="molecule type" value="Genomic_DNA"/>
</dbReference>
<organism evidence="1 2">
    <name type="scientific">Empedobacter falsenii</name>
    <dbReference type="NCBI Taxonomy" id="343874"/>
    <lineage>
        <taxon>Bacteria</taxon>
        <taxon>Pseudomonadati</taxon>
        <taxon>Bacteroidota</taxon>
        <taxon>Flavobacteriia</taxon>
        <taxon>Flavobacteriales</taxon>
        <taxon>Weeksellaceae</taxon>
        <taxon>Empedobacter</taxon>
    </lineage>
</organism>
<dbReference type="Proteomes" id="UP001173578">
    <property type="component" value="Unassembled WGS sequence"/>
</dbReference>
<dbReference type="AlphaFoldDB" id="A0AAW7DF49"/>
<gene>
    <name evidence="1" type="ORF">HX095_01075</name>
</gene>
<evidence type="ECO:0000313" key="1">
    <source>
        <dbReference type="EMBL" id="MDM1549809.1"/>
    </source>
</evidence>
<evidence type="ECO:0000313" key="2">
    <source>
        <dbReference type="Proteomes" id="UP001173578"/>
    </source>
</evidence>
<reference evidence="1" key="2">
    <citation type="journal article" date="2022" name="Sci. Total Environ.">
        <title>Prevalence, transmission, and molecular epidemiology of tet(X)-positive bacteria among humans, animals, and environmental niches in China: An epidemiological, and genomic-based study.</title>
        <authorList>
            <person name="Dong N."/>
            <person name="Zeng Y."/>
            <person name="Cai C."/>
            <person name="Sun C."/>
            <person name="Lu J."/>
            <person name="Liu C."/>
            <person name="Zhou H."/>
            <person name="Sun Q."/>
            <person name="Shu L."/>
            <person name="Wang H."/>
            <person name="Wang Y."/>
            <person name="Wang S."/>
            <person name="Wu C."/>
            <person name="Chan E.W."/>
            <person name="Chen G."/>
            <person name="Shen Z."/>
            <person name="Chen S."/>
            <person name="Zhang R."/>
        </authorList>
    </citation>
    <scope>NUCLEOTIDE SEQUENCE</scope>
    <source>
        <strain evidence="1">210</strain>
    </source>
</reference>
<accession>A0AAW7DF49</accession>
<name>A0AAW7DF49_9FLAO</name>
<proteinExistence type="predicted"/>
<sequence length="56" mass="6625">MKKGDEYLKISDNQKDNIDINQKRLAKKDEKIVNLIIEIILSTTLKEYYEKSNKIP</sequence>
<reference evidence="1" key="1">
    <citation type="submission" date="2020-06" db="EMBL/GenBank/DDBJ databases">
        <authorList>
            <person name="Dong N."/>
        </authorList>
    </citation>
    <scope>NUCLEOTIDE SEQUENCE</scope>
    <source>
        <strain evidence="1">210</strain>
    </source>
</reference>
<comment type="caution">
    <text evidence="1">The sequence shown here is derived from an EMBL/GenBank/DDBJ whole genome shotgun (WGS) entry which is preliminary data.</text>
</comment>